<dbReference type="EC" id="3.6.3.31" evidence="7"/>
<dbReference type="InterPro" id="IPR003439">
    <property type="entry name" value="ABC_transporter-like_ATP-bd"/>
</dbReference>
<dbReference type="PANTHER" id="PTHR42734">
    <property type="entry name" value="METAL TRANSPORT SYSTEM ATP-BINDING PROTEIN TM_0124-RELATED"/>
    <property type="match status" value="1"/>
</dbReference>
<dbReference type="EMBL" id="CP002857">
    <property type="protein sequence ID" value="AEI09974.1"/>
    <property type="molecule type" value="Genomic_DNA"/>
</dbReference>
<sequence>MMLTPADTTEESDLAVRVDGATVYYSRTRTAGNRTADTAEKRATPKDASHKRTTRTHPHGSAPALDHASTSIRCGHVKALIGPNGSGKSTLFKAIMGLVPLHHGNITRFHNAPGSIAYVPQHESVDWNFPISVEDVVASGRYAHPTRRGIFGGRWLGRHTSTDREAIESALHIANLSDLRARQIGQLSGGQRKRVFVARGIAQGANTLLLDEPFAGVDNTSREGLTSLFTTLAHEGKALLVATHDIDHLPTFCDEVVMLNRTVIADGPTNSTLTDENLLATFSGVARGVGNTEQPVKTSGGERNDE</sequence>
<feature type="region of interest" description="Disordered" evidence="5">
    <location>
        <begin position="32"/>
        <end position="68"/>
    </location>
</feature>
<reference evidence="7 8" key="1">
    <citation type="journal article" date="2012" name="BMC Genomics">
        <title>Complete genome sequence, lifestyle, and multi-drug resistance of the human pathogen Corynebacterium resistens DSM 45100 isolated from blood samples of a leukemia patient.</title>
        <authorList>
            <person name="Schroder J."/>
            <person name="Maus I."/>
            <person name="Meyer K."/>
            <person name="Wordemann S."/>
            <person name="Blom J."/>
            <person name="Jaenicke S."/>
            <person name="Schneider J."/>
            <person name="Trost E."/>
            <person name="Tauch A."/>
        </authorList>
    </citation>
    <scope>NUCLEOTIDE SEQUENCE [LARGE SCALE GENOMIC DNA]</scope>
    <source>
        <strain evidence="8">DSM 45100 / JCM 12819 / CCUG 50093 / GTC 2026 / SICGH 158</strain>
    </source>
</reference>
<evidence type="ECO:0000313" key="8">
    <source>
        <dbReference type="Proteomes" id="UP000000492"/>
    </source>
</evidence>
<evidence type="ECO:0000256" key="5">
    <source>
        <dbReference type="SAM" id="MobiDB-lite"/>
    </source>
</evidence>
<evidence type="ECO:0000259" key="6">
    <source>
        <dbReference type="PROSITE" id="PS50893"/>
    </source>
</evidence>
<dbReference type="PROSITE" id="PS00211">
    <property type="entry name" value="ABC_TRANSPORTER_1"/>
    <property type="match status" value="1"/>
</dbReference>
<keyword evidence="7" id="KW-0378">Hydrolase</keyword>
<dbReference type="KEGG" id="crd:CRES_1621"/>
<proteinExistence type="inferred from homology"/>
<gene>
    <name evidence="7" type="primary">mntB</name>
    <name evidence="7" type="ordered locus">CRES_1621</name>
</gene>
<evidence type="ECO:0000256" key="3">
    <source>
        <dbReference type="ARBA" id="ARBA00022741"/>
    </source>
</evidence>
<dbReference type="STRING" id="662755.CRES_1621"/>
<protein>
    <submittedName>
        <fullName evidence="7">Manganese ABC transport system ATP-binding protein</fullName>
        <ecNumber evidence="7">3.6.3.31</ecNumber>
    </submittedName>
</protein>
<dbReference type="Pfam" id="PF00005">
    <property type="entry name" value="ABC_tran"/>
    <property type="match status" value="1"/>
</dbReference>
<dbReference type="SUPFAM" id="SSF52540">
    <property type="entry name" value="P-loop containing nucleoside triphosphate hydrolases"/>
    <property type="match status" value="1"/>
</dbReference>
<dbReference type="CDD" id="cd03235">
    <property type="entry name" value="ABC_Metallic_Cations"/>
    <property type="match status" value="1"/>
</dbReference>
<dbReference type="InterPro" id="IPR027417">
    <property type="entry name" value="P-loop_NTPase"/>
</dbReference>
<dbReference type="AlphaFoldDB" id="F8E0I4"/>
<dbReference type="PROSITE" id="PS50893">
    <property type="entry name" value="ABC_TRANSPORTER_2"/>
    <property type="match status" value="1"/>
</dbReference>
<comment type="similarity">
    <text evidence="1">Belongs to the ABC transporter superfamily.</text>
</comment>
<evidence type="ECO:0000256" key="2">
    <source>
        <dbReference type="ARBA" id="ARBA00022448"/>
    </source>
</evidence>
<keyword evidence="8" id="KW-1185">Reference proteome</keyword>
<dbReference type="InterPro" id="IPR017871">
    <property type="entry name" value="ABC_transporter-like_CS"/>
</dbReference>
<dbReference type="PANTHER" id="PTHR42734:SF5">
    <property type="entry name" value="IRON TRANSPORT SYSTEM ATP-BINDING PROTEIN HI_0361-RELATED"/>
    <property type="match status" value="1"/>
</dbReference>
<evidence type="ECO:0000313" key="7">
    <source>
        <dbReference type="EMBL" id="AEI09974.1"/>
    </source>
</evidence>
<dbReference type="GO" id="GO:0016887">
    <property type="term" value="F:ATP hydrolysis activity"/>
    <property type="evidence" value="ECO:0007669"/>
    <property type="project" value="InterPro"/>
</dbReference>
<dbReference type="Gene3D" id="3.40.50.300">
    <property type="entry name" value="P-loop containing nucleotide triphosphate hydrolases"/>
    <property type="match status" value="1"/>
</dbReference>
<dbReference type="SMART" id="SM00382">
    <property type="entry name" value="AAA"/>
    <property type="match status" value="1"/>
</dbReference>
<feature type="domain" description="ABC transporter" evidence="6">
    <location>
        <begin position="48"/>
        <end position="286"/>
    </location>
</feature>
<dbReference type="InterPro" id="IPR050153">
    <property type="entry name" value="Metal_Ion_Import_ABC"/>
</dbReference>
<evidence type="ECO:0000256" key="4">
    <source>
        <dbReference type="ARBA" id="ARBA00022840"/>
    </source>
</evidence>
<keyword evidence="4 7" id="KW-0067">ATP-binding</keyword>
<keyword evidence="2" id="KW-0813">Transport</keyword>
<name>F8E0I4_CORRG</name>
<dbReference type="eggNOG" id="COG1121">
    <property type="taxonomic scope" value="Bacteria"/>
</dbReference>
<keyword evidence="3" id="KW-0547">Nucleotide-binding</keyword>
<organism evidence="7 8">
    <name type="scientific">Corynebacterium resistens (strain DSM 45100 / JCM 12819 / GTC 2026 / SICGH 158)</name>
    <dbReference type="NCBI Taxonomy" id="662755"/>
    <lineage>
        <taxon>Bacteria</taxon>
        <taxon>Bacillati</taxon>
        <taxon>Actinomycetota</taxon>
        <taxon>Actinomycetes</taxon>
        <taxon>Mycobacteriales</taxon>
        <taxon>Corynebacteriaceae</taxon>
        <taxon>Corynebacterium</taxon>
    </lineage>
</organism>
<dbReference type="InterPro" id="IPR003593">
    <property type="entry name" value="AAA+_ATPase"/>
</dbReference>
<accession>F8E0I4</accession>
<evidence type="ECO:0000256" key="1">
    <source>
        <dbReference type="ARBA" id="ARBA00005417"/>
    </source>
</evidence>
<dbReference type="GO" id="GO:0005524">
    <property type="term" value="F:ATP binding"/>
    <property type="evidence" value="ECO:0007669"/>
    <property type="project" value="UniProtKB-KW"/>
</dbReference>
<feature type="compositionally biased region" description="Basic and acidic residues" evidence="5">
    <location>
        <begin position="37"/>
        <end position="50"/>
    </location>
</feature>
<dbReference type="Proteomes" id="UP000000492">
    <property type="component" value="Chromosome"/>
</dbReference>
<dbReference type="HOGENOM" id="CLU_000604_1_11_11"/>